<dbReference type="EMBL" id="GL766660">
    <property type="protein sequence ID" value="EFZ14838.1"/>
    <property type="molecule type" value="Genomic_DNA"/>
</dbReference>
<dbReference type="HOGENOM" id="CLU_1726904_0_0_1"/>
<feature type="non-terminal residue" evidence="1">
    <location>
        <position position="152"/>
    </location>
</feature>
<reference evidence="1" key="1">
    <citation type="journal article" date="2011" name="Proc. Natl. Acad. Sci. U.S.A.">
        <title>The genome of the fire ant Solenopsis invicta.</title>
        <authorList>
            <person name="Wurm Y."/>
            <person name="Wang J."/>
            <person name="Riba-Grognuz O."/>
            <person name="Corona M."/>
            <person name="Nygaard S."/>
            <person name="Hunt B.G."/>
            <person name="Ingram K.K."/>
            <person name="Falquet L."/>
            <person name="Nipitwattanaphon M."/>
            <person name="Gotzek D."/>
            <person name="Dijkstra M.B."/>
            <person name="Oettler J."/>
            <person name="Comtesse F."/>
            <person name="Shih C.J."/>
            <person name="Wu W.J."/>
            <person name="Yang C.C."/>
            <person name="Thomas J."/>
            <person name="Beaudoing E."/>
            <person name="Pradervand S."/>
            <person name="Flegel V."/>
            <person name="Cook E.D."/>
            <person name="Fabbretti R."/>
            <person name="Stockinger H."/>
            <person name="Long L."/>
            <person name="Farmerie W.G."/>
            <person name="Oakey J."/>
            <person name="Boomsma J.J."/>
            <person name="Pamilo P."/>
            <person name="Yi S.V."/>
            <person name="Heinze J."/>
            <person name="Goodisman M.A."/>
            <person name="Farinelli L."/>
            <person name="Harshman K."/>
            <person name="Hulo N."/>
            <person name="Cerutti L."/>
            <person name="Xenarios I."/>
            <person name="Shoemaker D."/>
            <person name="Keller L."/>
        </authorList>
    </citation>
    <scope>NUCLEOTIDE SEQUENCE [LARGE SCALE GENOMIC DNA]</scope>
</reference>
<accession>E9IX64</accession>
<sequence>SIDVFPLQSNVSTSSTISESAFTSEKNNVLRTTCNTLNRECQVNDVIESLSESDREHSFELENALDLKNIDNALDLTNSDNVLDFKNIDNTSGKNLKEDLQLVVEDNIAHSTINKLLKILKKRGHSDLPTVRVLMGSPRNASINIKSLDKGH</sequence>
<gene>
    <name evidence="1" type="ORF">SINV_03595</name>
</gene>
<dbReference type="AlphaFoldDB" id="E9IX64"/>
<organism>
    <name type="scientific">Solenopsis invicta</name>
    <name type="common">Red imported fire ant</name>
    <name type="synonym">Solenopsis wagneri</name>
    <dbReference type="NCBI Taxonomy" id="13686"/>
    <lineage>
        <taxon>Eukaryota</taxon>
        <taxon>Metazoa</taxon>
        <taxon>Ecdysozoa</taxon>
        <taxon>Arthropoda</taxon>
        <taxon>Hexapoda</taxon>
        <taxon>Insecta</taxon>
        <taxon>Pterygota</taxon>
        <taxon>Neoptera</taxon>
        <taxon>Endopterygota</taxon>
        <taxon>Hymenoptera</taxon>
        <taxon>Apocrita</taxon>
        <taxon>Aculeata</taxon>
        <taxon>Formicoidea</taxon>
        <taxon>Formicidae</taxon>
        <taxon>Myrmicinae</taxon>
        <taxon>Solenopsis</taxon>
    </lineage>
</organism>
<evidence type="ECO:0000313" key="1">
    <source>
        <dbReference type="EMBL" id="EFZ14838.1"/>
    </source>
</evidence>
<feature type="non-terminal residue" evidence="1">
    <location>
        <position position="1"/>
    </location>
</feature>
<proteinExistence type="predicted"/>
<protein>
    <submittedName>
        <fullName evidence="1">Uncharacterized protein</fullName>
    </submittedName>
</protein>
<name>E9IX64_SOLIN</name>